<dbReference type="InterPro" id="IPR033949">
    <property type="entry name" value="CobQ_GATase1"/>
</dbReference>
<dbReference type="EMBL" id="JABUFE010000010">
    <property type="protein sequence ID" value="NSX56168.1"/>
    <property type="molecule type" value="Genomic_DNA"/>
</dbReference>
<dbReference type="PROSITE" id="PS51274">
    <property type="entry name" value="GATASE_COBBQ"/>
    <property type="match status" value="1"/>
</dbReference>
<dbReference type="HAMAP" id="MF_00028">
    <property type="entry name" value="CobQ"/>
    <property type="match status" value="1"/>
</dbReference>
<feature type="domain" description="CobB/CobQ-like glutamine amidotransferase" evidence="9">
    <location>
        <begin position="250"/>
        <end position="434"/>
    </location>
</feature>
<dbReference type="PANTHER" id="PTHR21343">
    <property type="entry name" value="DETHIOBIOTIN SYNTHETASE"/>
    <property type="match status" value="1"/>
</dbReference>
<evidence type="ECO:0000256" key="1">
    <source>
        <dbReference type="ARBA" id="ARBA00004953"/>
    </source>
</evidence>
<organism evidence="10 11">
    <name type="scientific">Parasulfitobacter algicola</name>
    <dbReference type="NCBI Taxonomy" id="2614809"/>
    <lineage>
        <taxon>Bacteria</taxon>
        <taxon>Pseudomonadati</taxon>
        <taxon>Pseudomonadota</taxon>
        <taxon>Alphaproteobacteria</taxon>
        <taxon>Rhodobacterales</taxon>
        <taxon>Roseobacteraceae</taxon>
        <taxon>Parasulfitobacter</taxon>
    </lineage>
</organism>
<comment type="caution">
    <text evidence="10">The sequence shown here is derived from an EMBL/GenBank/DDBJ whole genome shotgun (WGS) entry which is preliminary data.</text>
</comment>
<evidence type="ECO:0000259" key="9">
    <source>
        <dbReference type="Pfam" id="PF07685"/>
    </source>
</evidence>
<dbReference type="InterPro" id="IPR029062">
    <property type="entry name" value="Class_I_gatase-like"/>
</dbReference>
<proteinExistence type="inferred from homology"/>
<protein>
    <recommendedName>
        <fullName evidence="3 7">Cobyric acid synthase</fullName>
    </recommendedName>
</protein>
<comment type="pathway">
    <text evidence="1 7">Cofactor biosynthesis; adenosylcobalamin biosynthesis.</text>
</comment>
<dbReference type="Pfam" id="PF07685">
    <property type="entry name" value="GATase_3"/>
    <property type="match status" value="1"/>
</dbReference>
<dbReference type="InterPro" id="IPR004459">
    <property type="entry name" value="CobQ_synth"/>
</dbReference>
<dbReference type="SUPFAM" id="SSF52317">
    <property type="entry name" value="Class I glutamine amidotransferase-like"/>
    <property type="match status" value="1"/>
</dbReference>
<accession>A0ABX2J0B4</accession>
<feature type="domain" description="CobQ/CobB/MinD/ParA nucleotide binding" evidence="8">
    <location>
        <begin position="5"/>
        <end position="237"/>
    </location>
</feature>
<sequence>MAKAIMIQGTGSNVGKSMMVAGLARAAVRRGIKVAPFKPQNMSNNAAVTQCGGEIGRAQALQALAAGIEPSVDMNPVLLKPESETGAQVIVQGKWTGTIRAFGYTDAKPKLLSKVMDSFHRLAKTTDLILVEGAGSPAEINLRNGDIANMGFAVAANVPVVLTGDIDRGGVIAQLVGTHSILSDTDRNQIVAFCVNKFRGDVSLFIDGVTEIEKRTNWPCLGVIPWFNDAALLPAEDALDVRSMGTGAFKVVVPRLSRIANFDDLDPLAADPSVQLQFIDAGHPLPGDADLIILCGTKSTLEELRFFKAQGWDVDLMAHVRRGGAVVGLCGGYQMLGKAVHDPDGIEGQAGTEVGLGLLDIETVMTPQKKVKRVKGYDIQNNNTVAGYEIHIGETTGPDCLRPWLMVDQRAVGAVSENQKVRGCYVHGLFGSDEFRTCFLNALGAKANIFNHFSNIERTLDNLADHLENYMDVEKLLELSGPV</sequence>
<name>A0ABX2J0B4_9RHOB</name>
<evidence type="ECO:0000256" key="5">
    <source>
        <dbReference type="ARBA" id="ARBA00022962"/>
    </source>
</evidence>
<dbReference type="NCBIfam" id="NF001989">
    <property type="entry name" value="PRK00784.1"/>
    <property type="match status" value="1"/>
</dbReference>
<evidence type="ECO:0000313" key="10">
    <source>
        <dbReference type="EMBL" id="NSX56168.1"/>
    </source>
</evidence>
<dbReference type="RefSeq" id="WP_174139320.1">
    <property type="nucleotide sequence ID" value="NZ_JABUFE010000010.1"/>
</dbReference>
<feature type="active site" evidence="7">
    <location>
        <position position="427"/>
    </location>
</feature>
<evidence type="ECO:0000256" key="4">
    <source>
        <dbReference type="ARBA" id="ARBA00022573"/>
    </source>
</evidence>
<comment type="similarity">
    <text evidence="2 7">Belongs to the CobB/CobQ family. CobQ subfamily.</text>
</comment>
<evidence type="ECO:0000259" key="8">
    <source>
        <dbReference type="Pfam" id="PF01656"/>
    </source>
</evidence>
<evidence type="ECO:0000256" key="7">
    <source>
        <dbReference type="HAMAP-Rule" id="MF_00028"/>
    </source>
</evidence>
<dbReference type="SUPFAM" id="SSF52540">
    <property type="entry name" value="P-loop containing nucleoside triphosphate hydrolases"/>
    <property type="match status" value="1"/>
</dbReference>
<keyword evidence="11" id="KW-1185">Reference proteome</keyword>
<evidence type="ECO:0000313" key="11">
    <source>
        <dbReference type="Proteomes" id="UP000777935"/>
    </source>
</evidence>
<keyword evidence="5 7" id="KW-0315">Glutamine amidotransferase</keyword>
<evidence type="ECO:0000256" key="6">
    <source>
        <dbReference type="ARBA" id="ARBA00025166"/>
    </source>
</evidence>
<dbReference type="InterPro" id="IPR002586">
    <property type="entry name" value="CobQ/CobB/MinD/ParA_Nub-bd_dom"/>
</dbReference>
<dbReference type="Proteomes" id="UP000777935">
    <property type="component" value="Unassembled WGS sequence"/>
</dbReference>
<evidence type="ECO:0000256" key="3">
    <source>
        <dbReference type="ARBA" id="ARBA00019833"/>
    </source>
</evidence>
<dbReference type="NCBIfam" id="TIGR00313">
    <property type="entry name" value="cobQ"/>
    <property type="match status" value="1"/>
</dbReference>
<dbReference type="InterPro" id="IPR011698">
    <property type="entry name" value="GATase_3"/>
</dbReference>
<dbReference type="CDD" id="cd01750">
    <property type="entry name" value="GATase1_CobQ"/>
    <property type="match status" value="1"/>
</dbReference>
<keyword evidence="4 7" id="KW-0169">Cobalamin biosynthesis</keyword>
<reference evidence="10 11" key="1">
    <citation type="submission" date="2020-06" db="EMBL/GenBank/DDBJ databases">
        <title>Sulfitobacter algicola sp. nov., isolated from green algae.</title>
        <authorList>
            <person name="Wang C."/>
        </authorList>
    </citation>
    <scope>NUCLEOTIDE SEQUENCE [LARGE SCALE GENOMIC DNA]</scope>
    <source>
        <strain evidence="10 11">1151</strain>
    </source>
</reference>
<dbReference type="Pfam" id="PF01656">
    <property type="entry name" value="CbiA"/>
    <property type="match status" value="1"/>
</dbReference>
<feature type="active site" description="Nucleophile" evidence="7">
    <location>
        <position position="330"/>
    </location>
</feature>
<evidence type="ECO:0000256" key="2">
    <source>
        <dbReference type="ARBA" id="ARBA00006205"/>
    </source>
</evidence>
<comment type="function">
    <text evidence="6 7">Catalyzes amidations at positions B, D, E, and G on adenosylcobyrinic A,C-diamide. NH(2) groups are provided by glutamine, and one molecule of ATP is hydrogenolyzed for each amidation.</text>
</comment>
<dbReference type="Gene3D" id="3.40.50.880">
    <property type="match status" value="1"/>
</dbReference>
<dbReference type="Gene3D" id="3.40.50.300">
    <property type="entry name" value="P-loop containing nucleotide triphosphate hydrolases"/>
    <property type="match status" value="1"/>
</dbReference>
<gene>
    <name evidence="7" type="primary">cobQ</name>
    <name evidence="10" type="ORF">HRQ87_15340</name>
</gene>
<dbReference type="InterPro" id="IPR027417">
    <property type="entry name" value="P-loop_NTPase"/>
</dbReference>
<dbReference type="PANTHER" id="PTHR21343:SF1">
    <property type="entry name" value="COBYRIC ACID SYNTHASE"/>
    <property type="match status" value="1"/>
</dbReference>